<dbReference type="InterPro" id="IPR025588">
    <property type="entry name" value="YcxB-like_C"/>
</dbReference>
<dbReference type="EMBL" id="DVHF01000006">
    <property type="protein sequence ID" value="HIR56154.1"/>
    <property type="molecule type" value="Genomic_DNA"/>
</dbReference>
<evidence type="ECO:0000256" key="1">
    <source>
        <dbReference type="SAM" id="Phobius"/>
    </source>
</evidence>
<dbReference type="Proteomes" id="UP000886785">
    <property type="component" value="Unassembled WGS sequence"/>
</dbReference>
<gene>
    <name evidence="3" type="ORF">IAA54_00640</name>
</gene>
<reference evidence="3" key="2">
    <citation type="journal article" date="2021" name="PeerJ">
        <title>Extensive microbial diversity within the chicken gut microbiome revealed by metagenomics and culture.</title>
        <authorList>
            <person name="Gilroy R."/>
            <person name="Ravi A."/>
            <person name="Getino M."/>
            <person name="Pursley I."/>
            <person name="Horton D.L."/>
            <person name="Alikhan N.F."/>
            <person name="Baker D."/>
            <person name="Gharbi K."/>
            <person name="Hall N."/>
            <person name="Watson M."/>
            <person name="Adriaenssens E.M."/>
            <person name="Foster-Nyarko E."/>
            <person name="Jarju S."/>
            <person name="Secka A."/>
            <person name="Antonio M."/>
            <person name="Oren A."/>
            <person name="Chaudhuri R.R."/>
            <person name="La Ragione R."/>
            <person name="Hildebrand F."/>
            <person name="Pallen M.J."/>
        </authorList>
    </citation>
    <scope>NUCLEOTIDE SEQUENCE</scope>
    <source>
        <strain evidence="3">ChiSjej1B19-7085</strain>
    </source>
</reference>
<keyword evidence="1" id="KW-0472">Membrane</keyword>
<sequence length="173" mass="19199">MEFTVETRYDAKSMACMARALRKTVRKKSSRRSYILGGAVIILALLLLVSRGFTFDVRTAATLFAAVAIAVVLLFEDRINGYAAEKRLLPGTEKAVTVFSEDGFVSVTDVGKSEWKYDKISCIAETDGFFVFVFSTSHAQLYDKRGLRGGSVDEFRRFLETASGKQVQRIKGA</sequence>
<feature type="domain" description="YcxB-like C-terminal" evidence="2">
    <location>
        <begin position="99"/>
        <end position="159"/>
    </location>
</feature>
<comment type="caution">
    <text evidence="3">The sequence shown here is derived from an EMBL/GenBank/DDBJ whole genome shotgun (WGS) entry which is preliminary data.</text>
</comment>
<accession>A0A9D1J0M3</accession>
<reference evidence="3" key="1">
    <citation type="submission" date="2020-10" db="EMBL/GenBank/DDBJ databases">
        <authorList>
            <person name="Gilroy R."/>
        </authorList>
    </citation>
    <scope>NUCLEOTIDE SEQUENCE</scope>
    <source>
        <strain evidence="3">ChiSjej1B19-7085</strain>
    </source>
</reference>
<evidence type="ECO:0000313" key="3">
    <source>
        <dbReference type="EMBL" id="HIR56154.1"/>
    </source>
</evidence>
<dbReference type="Pfam" id="PF14317">
    <property type="entry name" value="YcxB"/>
    <property type="match status" value="1"/>
</dbReference>
<keyword evidence="1" id="KW-0812">Transmembrane</keyword>
<evidence type="ECO:0000313" key="4">
    <source>
        <dbReference type="Proteomes" id="UP000886785"/>
    </source>
</evidence>
<keyword evidence="1" id="KW-1133">Transmembrane helix</keyword>
<name>A0A9D1J0M3_9FIRM</name>
<protein>
    <submittedName>
        <fullName evidence="3">YcxB family protein</fullName>
    </submittedName>
</protein>
<evidence type="ECO:0000259" key="2">
    <source>
        <dbReference type="Pfam" id="PF14317"/>
    </source>
</evidence>
<feature type="transmembrane region" description="Helical" evidence="1">
    <location>
        <begin position="59"/>
        <end position="76"/>
    </location>
</feature>
<dbReference type="AlphaFoldDB" id="A0A9D1J0M3"/>
<organism evidence="3 4">
    <name type="scientific">Candidatus Gallacutalibacter pullicola</name>
    <dbReference type="NCBI Taxonomy" id="2840830"/>
    <lineage>
        <taxon>Bacteria</taxon>
        <taxon>Bacillati</taxon>
        <taxon>Bacillota</taxon>
        <taxon>Clostridia</taxon>
        <taxon>Eubacteriales</taxon>
        <taxon>Candidatus Gallacutalibacter</taxon>
    </lineage>
</organism>
<proteinExistence type="predicted"/>
<feature type="transmembrane region" description="Helical" evidence="1">
    <location>
        <begin position="33"/>
        <end position="53"/>
    </location>
</feature>